<comment type="caution">
    <text evidence="2">The sequence shown here is derived from an EMBL/GenBank/DDBJ whole genome shotgun (WGS) entry which is preliminary data.</text>
</comment>
<dbReference type="AlphaFoldDB" id="A0AA39R4W5"/>
<accession>A0AA39R4W5</accession>
<organism evidence="2 3">
    <name type="scientific">Cladonia borealis</name>
    <dbReference type="NCBI Taxonomy" id="184061"/>
    <lineage>
        <taxon>Eukaryota</taxon>
        <taxon>Fungi</taxon>
        <taxon>Dikarya</taxon>
        <taxon>Ascomycota</taxon>
        <taxon>Pezizomycotina</taxon>
        <taxon>Lecanoromycetes</taxon>
        <taxon>OSLEUM clade</taxon>
        <taxon>Lecanoromycetidae</taxon>
        <taxon>Lecanorales</taxon>
        <taxon>Lecanorineae</taxon>
        <taxon>Cladoniaceae</taxon>
        <taxon>Cladonia</taxon>
    </lineage>
</organism>
<feature type="compositionally biased region" description="Polar residues" evidence="1">
    <location>
        <begin position="57"/>
        <end position="72"/>
    </location>
</feature>
<protein>
    <submittedName>
        <fullName evidence="2">Uncharacterized protein</fullName>
    </submittedName>
</protein>
<gene>
    <name evidence="2" type="ORF">JMJ35_003833</name>
</gene>
<dbReference type="EMBL" id="JAFEKC020000006">
    <property type="protein sequence ID" value="KAK0514111.1"/>
    <property type="molecule type" value="Genomic_DNA"/>
</dbReference>
<name>A0AA39R4W5_9LECA</name>
<sequence>MSSIRQNTSSSTLSTSSTNSHSSSSSCSSNTPYSNAAHPASEPIPQHLEPVHHRSSTSKSAQKTPNISTTAKSSPSPSPSPHHHHNPTHSEPLIHPAQPKSSAKHNKKAPRGCMAQFDFTYSGLYVSGSQYGRKTLGTGTGAGGSGECGIM</sequence>
<dbReference type="Proteomes" id="UP001166286">
    <property type="component" value="Unassembled WGS sequence"/>
</dbReference>
<reference evidence="2" key="1">
    <citation type="submission" date="2023-03" db="EMBL/GenBank/DDBJ databases">
        <title>Complete genome of Cladonia borealis.</title>
        <authorList>
            <person name="Park H."/>
        </authorList>
    </citation>
    <scope>NUCLEOTIDE SEQUENCE</scope>
    <source>
        <strain evidence="2">ANT050790</strain>
    </source>
</reference>
<evidence type="ECO:0000313" key="2">
    <source>
        <dbReference type="EMBL" id="KAK0514111.1"/>
    </source>
</evidence>
<feature type="compositionally biased region" description="Low complexity" evidence="1">
    <location>
        <begin position="7"/>
        <end position="35"/>
    </location>
</feature>
<dbReference type="PROSITE" id="PS51257">
    <property type="entry name" value="PROKAR_LIPOPROTEIN"/>
    <property type="match status" value="1"/>
</dbReference>
<evidence type="ECO:0000256" key="1">
    <source>
        <dbReference type="SAM" id="MobiDB-lite"/>
    </source>
</evidence>
<feature type="region of interest" description="Disordered" evidence="1">
    <location>
        <begin position="1"/>
        <end position="110"/>
    </location>
</feature>
<proteinExistence type="predicted"/>
<keyword evidence="3" id="KW-1185">Reference proteome</keyword>
<evidence type="ECO:0000313" key="3">
    <source>
        <dbReference type="Proteomes" id="UP001166286"/>
    </source>
</evidence>